<dbReference type="Pfam" id="PF00583">
    <property type="entry name" value="Acetyltransf_1"/>
    <property type="match status" value="1"/>
</dbReference>
<comment type="caution">
    <text evidence="2">The sequence shown here is derived from an EMBL/GenBank/DDBJ whole genome shotgun (WGS) entry which is preliminary data.</text>
</comment>
<proteinExistence type="predicted"/>
<dbReference type="GO" id="GO:0016747">
    <property type="term" value="F:acyltransferase activity, transferring groups other than amino-acyl groups"/>
    <property type="evidence" value="ECO:0007669"/>
    <property type="project" value="InterPro"/>
</dbReference>
<dbReference type="PROSITE" id="PS51186">
    <property type="entry name" value="GNAT"/>
    <property type="match status" value="1"/>
</dbReference>
<evidence type="ECO:0000313" key="3">
    <source>
        <dbReference type="Proteomes" id="UP000499080"/>
    </source>
</evidence>
<dbReference type="PANTHER" id="PTHR47237">
    <property type="entry name" value="SLL0310 PROTEIN"/>
    <property type="match status" value="1"/>
</dbReference>
<reference evidence="2 3" key="1">
    <citation type="journal article" date="2019" name="Sci. Rep.">
        <title>Orb-weaving spider Araneus ventricosus genome elucidates the spidroin gene catalogue.</title>
        <authorList>
            <person name="Kono N."/>
            <person name="Nakamura H."/>
            <person name="Ohtoshi R."/>
            <person name="Moran D.A.P."/>
            <person name="Shinohara A."/>
            <person name="Yoshida Y."/>
            <person name="Fujiwara M."/>
            <person name="Mori M."/>
            <person name="Tomita M."/>
            <person name="Arakawa K."/>
        </authorList>
    </citation>
    <scope>NUCLEOTIDE SEQUENCE [LARGE SCALE GENOMIC DNA]</scope>
</reference>
<accession>A0A4Y2F2K3</accession>
<name>A0A4Y2F2K3_ARAVE</name>
<dbReference type="InterPro" id="IPR016181">
    <property type="entry name" value="Acyl_CoA_acyltransferase"/>
</dbReference>
<dbReference type="AlphaFoldDB" id="A0A4Y2F2K3"/>
<dbReference type="InterPro" id="IPR052729">
    <property type="entry name" value="Acyl/Acetyltrans_Enzymes"/>
</dbReference>
<evidence type="ECO:0000313" key="2">
    <source>
        <dbReference type="EMBL" id="GBM34749.1"/>
    </source>
</evidence>
<organism evidence="2 3">
    <name type="scientific">Araneus ventricosus</name>
    <name type="common">Orbweaver spider</name>
    <name type="synonym">Epeira ventricosa</name>
    <dbReference type="NCBI Taxonomy" id="182803"/>
    <lineage>
        <taxon>Eukaryota</taxon>
        <taxon>Metazoa</taxon>
        <taxon>Ecdysozoa</taxon>
        <taxon>Arthropoda</taxon>
        <taxon>Chelicerata</taxon>
        <taxon>Arachnida</taxon>
        <taxon>Araneae</taxon>
        <taxon>Araneomorphae</taxon>
        <taxon>Entelegynae</taxon>
        <taxon>Araneoidea</taxon>
        <taxon>Araneidae</taxon>
        <taxon>Araneus</taxon>
    </lineage>
</organism>
<protein>
    <recommendedName>
        <fullName evidence="1">N-acetyltransferase domain-containing protein</fullName>
    </recommendedName>
</protein>
<feature type="domain" description="N-acetyltransferase" evidence="1">
    <location>
        <begin position="47"/>
        <end position="179"/>
    </location>
</feature>
<evidence type="ECO:0000259" key="1">
    <source>
        <dbReference type="PROSITE" id="PS51186"/>
    </source>
</evidence>
<dbReference type="InterPro" id="IPR000182">
    <property type="entry name" value="GNAT_dom"/>
</dbReference>
<dbReference type="SUPFAM" id="SSF55729">
    <property type="entry name" value="Acyl-CoA N-acyltransferases (Nat)"/>
    <property type="match status" value="1"/>
</dbReference>
<dbReference type="EMBL" id="BGPR01000768">
    <property type="protein sequence ID" value="GBM34749.1"/>
    <property type="molecule type" value="Genomic_DNA"/>
</dbReference>
<gene>
    <name evidence="2" type="ORF">AVEN_208907_1</name>
</gene>
<dbReference type="PANTHER" id="PTHR47237:SF1">
    <property type="entry name" value="SLL0310 PROTEIN"/>
    <property type="match status" value="1"/>
</dbReference>
<dbReference type="CDD" id="cd04301">
    <property type="entry name" value="NAT_SF"/>
    <property type="match status" value="1"/>
</dbReference>
<dbReference type="InterPro" id="IPR041496">
    <property type="entry name" value="YitH/HolE_GNAT"/>
</dbReference>
<dbReference type="Proteomes" id="UP000499080">
    <property type="component" value="Unassembled WGS sequence"/>
</dbReference>
<dbReference type="Gene3D" id="3.40.630.90">
    <property type="match status" value="1"/>
</dbReference>
<keyword evidence="3" id="KW-1185">Reference proteome</keyword>
<dbReference type="Gene3D" id="3.40.630.30">
    <property type="match status" value="1"/>
</dbReference>
<dbReference type="OrthoDB" id="6421289at2759"/>
<dbReference type="Pfam" id="PF18014">
    <property type="entry name" value="Acetyltransf_18"/>
    <property type="match status" value="1"/>
</dbReference>
<sequence length="469" mass="53073">MSLKFRHILHRISSQRKQLSFLGTLQRSKRQLPPEFVDTKSRAEMETKIRNATQLDLPSLLDFARSVGRFLCADEIRTWLQVDPEALFVAEAFPDGKLIGSCCGTRLTPELGFMGLYVVLEEYRGKGIGLKLWRAAKEHLGDRNIGVRGDPVNFKKYTEKDGFCHVEDYAILYYECFGDSVPRNTISSSDSEVATFFEGYLIGCCKKLCNDAISADELEAHNGSRKRENCSKTTSADMNITKSVECPVKSSVAIEQYNEGKSSGAEYADESLPSSFTIDDASVHDGLSNVEHQIKSNICMRRGLNEFQDIPFNSMNLTVKENSKAEEILSAVFDFDKSLHNRDRSLIVQQTFSWSSCRSKVAVMGSKVVGYACLRHVVTEHWIISPFYADTEDNAEMLLFELLHEFDFSQAPKGIQIRFPDKNIACKKLVEKFGFREKATRILTGFTKRRINIDTSKVYSFHSTVFCSE</sequence>